<keyword evidence="1" id="KW-0732">Signal</keyword>
<protein>
    <submittedName>
        <fullName evidence="2">Uncharacterized protein</fullName>
    </submittedName>
</protein>
<keyword evidence="3" id="KW-1185">Reference proteome</keyword>
<dbReference type="AlphaFoldDB" id="A0AAX2AEM8"/>
<evidence type="ECO:0000256" key="1">
    <source>
        <dbReference type="SAM" id="SignalP"/>
    </source>
</evidence>
<comment type="caution">
    <text evidence="2">The sequence shown here is derived from an EMBL/GenBank/DDBJ whole genome shotgun (WGS) entry which is preliminary data.</text>
</comment>
<gene>
    <name evidence="2" type="ORF">CP985_10345</name>
</gene>
<sequence>MKKIFISSIIAATFLFAAQSNAPKDINIESNYKSTLYDYSKMKNEDIKSFLYKLESTNSFFAEQLRDYTVVKTCNDEFYNNITLDELIQIANSNSITFFTALKYLNKEKPTMEENKYLQILNNYRFINCGVGSYYTDKPYMDLVK</sequence>
<dbReference type="KEGG" id="amyt:AMYT_a0137"/>
<feature type="chain" id="PRO_5043656942" evidence="1">
    <location>
        <begin position="18"/>
        <end position="145"/>
    </location>
</feature>
<evidence type="ECO:0000313" key="3">
    <source>
        <dbReference type="Proteomes" id="UP000290092"/>
    </source>
</evidence>
<feature type="signal peptide" evidence="1">
    <location>
        <begin position="1"/>
        <end position="17"/>
    </location>
</feature>
<accession>A0AAX2AEM8</accession>
<dbReference type="Proteomes" id="UP000290092">
    <property type="component" value="Unassembled WGS sequence"/>
</dbReference>
<proteinExistence type="predicted"/>
<name>A0AAX2AEM8_9BACT</name>
<dbReference type="EMBL" id="NXID01000039">
    <property type="protein sequence ID" value="RXK15095.1"/>
    <property type="molecule type" value="Genomic_DNA"/>
</dbReference>
<dbReference type="RefSeq" id="WP_114843343.1">
    <property type="nucleotide sequence ID" value="NZ_CP031220.1"/>
</dbReference>
<reference evidence="2 3" key="1">
    <citation type="submission" date="2017-09" db="EMBL/GenBank/DDBJ databases">
        <title>Genomics of the genus Arcobacter.</title>
        <authorList>
            <person name="Perez-Cataluna A."/>
            <person name="Figueras M.J."/>
            <person name="Salas-Masso N."/>
        </authorList>
    </citation>
    <scope>NUCLEOTIDE SEQUENCE [LARGE SCALE GENOMIC DNA]</scope>
    <source>
        <strain evidence="2 3">CECT 7386</strain>
    </source>
</reference>
<organism evidence="2 3">
    <name type="scientific">Malaciobacter mytili LMG 24559</name>
    <dbReference type="NCBI Taxonomy" id="1032238"/>
    <lineage>
        <taxon>Bacteria</taxon>
        <taxon>Pseudomonadati</taxon>
        <taxon>Campylobacterota</taxon>
        <taxon>Epsilonproteobacteria</taxon>
        <taxon>Campylobacterales</taxon>
        <taxon>Arcobacteraceae</taxon>
        <taxon>Malaciobacter</taxon>
    </lineage>
</organism>
<evidence type="ECO:0000313" key="2">
    <source>
        <dbReference type="EMBL" id="RXK15095.1"/>
    </source>
</evidence>